<comment type="caution">
    <text evidence="2">The sequence shown here is derived from an EMBL/GenBank/DDBJ whole genome shotgun (WGS) entry which is preliminary data.</text>
</comment>
<keyword evidence="1" id="KW-1133">Transmembrane helix</keyword>
<evidence type="ECO:0000256" key="1">
    <source>
        <dbReference type="SAM" id="Phobius"/>
    </source>
</evidence>
<evidence type="ECO:0000313" key="2">
    <source>
        <dbReference type="EMBL" id="RNA00075.1"/>
    </source>
</evidence>
<sequence length="85" mass="9938">MASFVPSSLHIFINLSYSLIFAIFNLNDHEIYKELDEKAIKTLKKIIITYFVKSKVGVFFRLLMKILIQFCESMKKCDNLLTKSL</sequence>
<evidence type="ECO:0000313" key="3">
    <source>
        <dbReference type="Proteomes" id="UP000276133"/>
    </source>
</evidence>
<reference evidence="2 3" key="1">
    <citation type="journal article" date="2018" name="Sci. Rep.">
        <title>Genomic signatures of local adaptation to the degree of environmental predictability in rotifers.</title>
        <authorList>
            <person name="Franch-Gras L."/>
            <person name="Hahn C."/>
            <person name="Garcia-Roger E.M."/>
            <person name="Carmona M.J."/>
            <person name="Serra M."/>
            <person name="Gomez A."/>
        </authorList>
    </citation>
    <scope>NUCLEOTIDE SEQUENCE [LARGE SCALE GENOMIC DNA]</scope>
    <source>
        <strain evidence="2">HYR1</strain>
    </source>
</reference>
<gene>
    <name evidence="2" type="ORF">BpHYR1_044797</name>
</gene>
<organism evidence="2 3">
    <name type="scientific">Brachionus plicatilis</name>
    <name type="common">Marine rotifer</name>
    <name type="synonym">Brachionus muelleri</name>
    <dbReference type="NCBI Taxonomy" id="10195"/>
    <lineage>
        <taxon>Eukaryota</taxon>
        <taxon>Metazoa</taxon>
        <taxon>Spiralia</taxon>
        <taxon>Gnathifera</taxon>
        <taxon>Rotifera</taxon>
        <taxon>Eurotatoria</taxon>
        <taxon>Monogononta</taxon>
        <taxon>Pseudotrocha</taxon>
        <taxon>Ploima</taxon>
        <taxon>Brachionidae</taxon>
        <taxon>Brachionus</taxon>
    </lineage>
</organism>
<feature type="transmembrane region" description="Helical" evidence="1">
    <location>
        <begin position="6"/>
        <end position="26"/>
    </location>
</feature>
<keyword evidence="1" id="KW-0472">Membrane</keyword>
<proteinExistence type="predicted"/>
<protein>
    <submittedName>
        <fullName evidence="2">Uncharacterized protein</fullName>
    </submittedName>
</protein>
<dbReference type="AlphaFoldDB" id="A0A3M7PMT8"/>
<keyword evidence="1" id="KW-0812">Transmembrane</keyword>
<keyword evidence="3" id="KW-1185">Reference proteome</keyword>
<feature type="transmembrane region" description="Helical" evidence="1">
    <location>
        <begin position="47"/>
        <end position="68"/>
    </location>
</feature>
<dbReference type="Proteomes" id="UP000276133">
    <property type="component" value="Unassembled WGS sequence"/>
</dbReference>
<name>A0A3M7PMT8_BRAPC</name>
<accession>A0A3M7PMT8</accession>
<dbReference type="EMBL" id="REGN01009932">
    <property type="protein sequence ID" value="RNA00075.1"/>
    <property type="molecule type" value="Genomic_DNA"/>
</dbReference>